<reference evidence="2 3" key="1">
    <citation type="submission" date="2019-08" db="EMBL/GenBank/DDBJ databases">
        <title>Complete genome sequence of Candidatus Uab amorphum.</title>
        <authorList>
            <person name="Shiratori T."/>
            <person name="Suzuki S."/>
            <person name="Kakizawa Y."/>
            <person name="Ishida K."/>
        </authorList>
    </citation>
    <scope>NUCLEOTIDE SEQUENCE [LARGE SCALE GENOMIC DNA]</scope>
    <source>
        <strain evidence="2 3">SRT547</strain>
    </source>
</reference>
<gene>
    <name evidence="2" type="ORF">UABAM_01534</name>
</gene>
<feature type="region of interest" description="Disordered" evidence="1">
    <location>
        <begin position="159"/>
        <end position="178"/>
    </location>
</feature>
<evidence type="ECO:0000313" key="2">
    <source>
        <dbReference type="EMBL" id="BBM83183.1"/>
    </source>
</evidence>
<dbReference type="Proteomes" id="UP000326354">
    <property type="component" value="Chromosome"/>
</dbReference>
<name>A0A5S9IJV7_UABAM</name>
<dbReference type="EMBL" id="AP019860">
    <property type="protein sequence ID" value="BBM83183.1"/>
    <property type="molecule type" value="Genomic_DNA"/>
</dbReference>
<dbReference type="AlphaFoldDB" id="A0A5S9IJV7"/>
<accession>A0A5S9IJV7</accession>
<sequence length="178" mass="20237">MYLELAKKYLDKARNASGSTRNYFANLTKVCLAKSAASPADIGTDDQELTLLSRKIVRRRRRAARIKSKNPVQICQEYLQKCRDNNCTNRQYFANLCRTTLTNYNLTPEEIGTNQEELDYLQNQGFLESAKKYLLQARCADGAKRKCYADLCSEYLDKGKGSPEDIGADQDELAELAR</sequence>
<keyword evidence="3" id="KW-1185">Reference proteome</keyword>
<protein>
    <submittedName>
        <fullName evidence="2">Uncharacterized protein</fullName>
    </submittedName>
</protein>
<proteinExistence type="predicted"/>
<evidence type="ECO:0000256" key="1">
    <source>
        <dbReference type="SAM" id="MobiDB-lite"/>
    </source>
</evidence>
<feature type="compositionally biased region" description="Acidic residues" evidence="1">
    <location>
        <begin position="166"/>
        <end position="178"/>
    </location>
</feature>
<evidence type="ECO:0000313" key="3">
    <source>
        <dbReference type="Proteomes" id="UP000326354"/>
    </source>
</evidence>
<organism evidence="2 3">
    <name type="scientific">Uabimicrobium amorphum</name>
    <dbReference type="NCBI Taxonomy" id="2596890"/>
    <lineage>
        <taxon>Bacteria</taxon>
        <taxon>Pseudomonadati</taxon>
        <taxon>Planctomycetota</taxon>
        <taxon>Candidatus Uabimicrobiia</taxon>
        <taxon>Candidatus Uabimicrobiales</taxon>
        <taxon>Candidatus Uabimicrobiaceae</taxon>
        <taxon>Candidatus Uabimicrobium</taxon>
    </lineage>
</organism>
<dbReference type="KEGG" id="uam:UABAM_01534"/>
<dbReference type="RefSeq" id="WP_151967395.1">
    <property type="nucleotide sequence ID" value="NZ_AP019860.1"/>
</dbReference>